<name>A0A346THI6_9VIRU</name>
<dbReference type="GeneID" id="41704318"/>
<evidence type="ECO:0000313" key="2">
    <source>
        <dbReference type="EMBL" id="AXU24204.1"/>
    </source>
</evidence>
<dbReference type="KEGG" id="vg:41704318"/>
<dbReference type="Proteomes" id="UP000289222">
    <property type="component" value="Genome"/>
</dbReference>
<accession>A0A346THI6</accession>
<evidence type="ECO:0000313" key="3">
    <source>
        <dbReference type="Proteomes" id="UP000289222"/>
    </source>
</evidence>
<sequence length="314" mass="34472">MAAQPQPSLLAQFGGANTNIDFSADPNRLAAALPIPEMGDSFEELQRKLRALAHVVEQGRSVAVATGYKAAAQQERDPREIARMAMTPVEIMQLDAWETGAALPKMDWGKDQGEPPQGDASRATALRRAAALNRLYKTDKATVENSTYFVKNYSPLIPLLTAVTKIIGAQRDLVGGMEELDEMQMAEIQTIGKIVATAQTNINRIQEEVRRLLRDINYSNSVLLARSHALKELIPKYKKKKDPVNDARLAVGRPAIGRSFDYRSKAAGAREDRTNFLRGTGLVAGRAGPYPREAKRVRTQSPNPPAEEGEPMAQ</sequence>
<organism evidence="2 3">
    <name type="scientific">Trichoderma harzianum bipartite mycovirus 1</name>
    <dbReference type="NCBI Taxonomy" id="2315392"/>
    <lineage>
        <taxon>Viruses</taxon>
        <taxon>Riboviria</taxon>
        <taxon>Orthornavirae</taxon>
        <taxon>Pisuviricota</taxon>
        <taxon>Duplopiviricetes</taxon>
        <taxon>Durnavirales</taxon>
        <taxon>Curvulaviridae</taxon>
        <taxon>Orthocurvulavirus</taxon>
        <taxon>Orthocurvulavirus trichodermae</taxon>
        <taxon>Trichoderma harzianum orthocurvulavirus 1</taxon>
    </lineage>
</organism>
<dbReference type="EMBL" id="MH536649">
    <property type="protein sequence ID" value="AXU24204.1"/>
    <property type="molecule type" value="Genomic_RNA"/>
</dbReference>
<dbReference type="RefSeq" id="YP_009553331.1">
    <property type="nucleotide sequence ID" value="NC_040769.1"/>
</dbReference>
<protein>
    <submittedName>
        <fullName evidence="2">Uncharacterized protein</fullName>
    </submittedName>
</protein>
<evidence type="ECO:0000256" key="1">
    <source>
        <dbReference type="SAM" id="MobiDB-lite"/>
    </source>
</evidence>
<reference evidence="3" key="1">
    <citation type="submission" date="2018-06" db="EMBL/GenBank/DDBJ databases">
        <authorList>
            <person name="Liu C."/>
            <person name="Li M."/>
            <person name="Wu B."/>
            <person name="Jiang X."/>
        </authorList>
    </citation>
    <scope>NUCLEOTIDE SEQUENCE [LARGE SCALE GENOMIC DNA]</scope>
</reference>
<keyword evidence="3" id="KW-1185">Reference proteome</keyword>
<proteinExistence type="predicted"/>
<feature type="region of interest" description="Disordered" evidence="1">
    <location>
        <begin position="278"/>
        <end position="314"/>
    </location>
</feature>